<proteinExistence type="predicted"/>
<dbReference type="AlphaFoldDB" id="A0A1H4H1V5"/>
<sequence>MLLGMLALSVVNVTSQLEEHAFFENSHIKITSAVIEYNNTIISTKAISSVIIDKEEVDPPNGLLGGGILFYLFGQYSDNETLAIIGTLSFLSGLFYMGTKKFSSIKSLIITMDSGEKFILDEEHIEDTDLQVVLKCIRDAIIFRG</sequence>
<keyword evidence="2" id="KW-1185">Reference proteome</keyword>
<dbReference type="Proteomes" id="UP000198584">
    <property type="component" value="Unassembled WGS sequence"/>
</dbReference>
<organism evidence="1 2">
    <name type="scientific">Thalassobacillus cyri</name>
    <dbReference type="NCBI Taxonomy" id="571932"/>
    <lineage>
        <taxon>Bacteria</taxon>
        <taxon>Bacillati</taxon>
        <taxon>Bacillota</taxon>
        <taxon>Bacilli</taxon>
        <taxon>Bacillales</taxon>
        <taxon>Bacillaceae</taxon>
        <taxon>Thalassobacillus</taxon>
    </lineage>
</organism>
<gene>
    <name evidence="1" type="ORF">SAMN05421743_12149</name>
</gene>
<dbReference type="STRING" id="571932.SAMN05421743_12149"/>
<protein>
    <submittedName>
        <fullName evidence="1">Uncharacterized protein</fullName>
    </submittedName>
</protein>
<evidence type="ECO:0000313" key="2">
    <source>
        <dbReference type="Proteomes" id="UP000198584"/>
    </source>
</evidence>
<name>A0A1H4H1V5_9BACI</name>
<accession>A0A1H4H1V5</accession>
<reference evidence="1 2" key="1">
    <citation type="submission" date="2016-10" db="EMBL/GenBank/DDBJ databases">
        <authorList>
            <person name="de Groot N.N."/>
        </authorList>
    </citation>
    <scope>NUCLEOTIDE SEQUENCE [LARGE SCALE GENOMIC DNA]</scope>
    <source>
        <strain evidence="1 2">CCM7597</strain>
    </source>
</reference>
<dbReference type="EMBL" id="FNQR01000021">
    <property type="protein sequence ID" value="SEB15819.1"/>
    <property type="molecule type" value="Genomic_DNA"/>
</dbReference>
<evidence type="ECO:0000313" key="1">
    <source>
        <dbReference type="EMBL" id="SEB15819.1"/>
    </source>
</evidence>